<dbReference type="Proteomes" id="UP001489004">
    <property type="component" value="Unassembled WGS sequence"/>
</dbReference>
<evidence type="ECO:0000313" key="3">
    <source>
        <dbReference type="Proteomes" id="UP001489004"/>
    </source>
</evidence>
<dbReference type="InterPro" id="IPR035897">
    <property type="entry name" value="Toll_tir_struct_dom_sf"/>
</dbReference>
<dbReference type="Pfam" id="PF13676">
    <property type="entry name" value="TIR_2"/>
    <property type="match status" value="1"/>
</dbReference>
<organism evidence="2 3">
    <name type="scientific">[Myrmecia] bisecta</name>
    <dbReference type="NCBI Taxonomy" id="41462"/>
    <lineage>
        <taxon>Eukaryota</taxon>
        <taxon>Viridiplantae</taxon>
        <taxon>Chlorophyta</taxon>
        <taxon>core chlorophytes</taxon>
        <taxon>Trebouxiophyceae</taxon>
        <taxon>Trebouxiales</taxon>
        <taxon>Trebouxiaceae</taxon>
        <taxon>Myrmecia</taxon>
    </lineage>
</organism>
<gene>
    <name evidence="2" type="ORF">WJX72_008415</name>
</gene>
<dbReference type="SUPFAM" id="SSF52200">
    <property type="entry name" value="Toll/Interleukin receptor TIR domain"/>
    <property type="match status" value="1"/>
</dbReference>
<name>A0AAW1P5X8_9CHLO</name>
<reference evidence="2 3" key="1">
    <citation type="journal article" date="2024" name="Nat. Commun.">
        <title>Phylogenomics reveals the evolutionary origins of lichenization in chlorophyte algae.</title>
        <authorList>
            <person name="Puginier C."/>
            <person name="Libourel C."/>
            <person name="Otte J."/>
            <person name="Skaloud P."/>
            <person name="Haon M."/>
            <person name="Grisel S."/>
            <person name="Petersen M."/>
            <person name="Berrin J.G."/>
            <person name="Delaux P.M."/>
            <person name="Dal Grande F."/>
            <person name="Keller J."/>
        </authorList>
    </citation>
    <scope>NUCLEOTIDE SEQUENCE [LARGE SCALE GENOMIC DNA]</scope>
    <source>
        <strain evidence="2 3">SAG 2043</strain>
    </source>
</reference>
<dbReference type="AlphaFoldDB" id="A0AAW1P5X8"/>
<accession>A0AAW1P5X8</accession>
<evidence type="ECO:0000313" key="2">
    <source>
        <dbReference type="EMBL" id="KAK9803963.1"/>
    </source>
</evidence>
<protein>
    <recommendedName>
        <fullName evidence="1">TIR domain-containing protein</fullName>
    </recommendedName>
</protein>
<dbReference type="PROSITE" id="PS50104">
    <property type="entry name" value="TIR"/>
    <property type="match status" value="1"/>
</dbReference>
<keyword evidence="3" id="KW-1185">Reference proteome</keyword>
<dbReference type="InterPro" id="IPR000157">
    <property type="entry name" value="TIR_dom"/>
</dbReference>
<dbReference type="Gene3D" id="3.40.50.10140">
    <property type="entry name" value="Toll/interleukin-1 receptor homology (TIR) domain"/>
    <property type="match status" value="1"/>
</dbReference>
<dbReference type="SMART" id="SM00255">
    <property type="entry name" value="TIR"/>
    <property type="match status" value="1"/>
</dbReference>
<dbReference type="EMBL" id="JALJOR010000019">
    <property type="protein sequence ID" value="KAK9803963.1"/>
    <property type="molecule type" value="Genomic_DNA"/>
</dbReference>
<evidence type="ECO:0000259" key="1">
    <source>
        <dbReference type="PROSITE" id="PS50104"/>
    </source>
</evidence>
<proteinExistence type="predicted"/>
<sequence>MDSCYLQRTFPRRELQNMIEEDKCLPVLHDTTFPKIVEQLKGLDRKTTETDGMDLDMLWRVTTIVMLEDTPHNPATLKQNTAFAVVQLLMDRRVSQPAGIQDVLFHQRLLHAVNYVAEPDTMGRLYAADKRRAESWKQPLERSLTQGWTASRADAGSEKDQQGPLGTQWAYDIFISHAGESKECALRLEEMFKRLNLTAFIDKNSLQGGDAADKVMVDAAKKAPVGVALLSKPFFEKEWPMRELKLIMENDALLPVLHGISYEDAKESLKKCAPESAEYWQQSRRDAVMRTTAVKNTDTSGYDIYLLHQVVFETLQLCANRCQKLAHPCSCPMFIFIQRLRKALQQIIAGELDYITMAKWKRAAELDKTLFGLVQQLSTAI</sequence>
<comment type="caution">
    <text evidence="2">The sequence shown here is derived from an EMBL/GenBank/DDBJ whole genome shotgun (WGS) entry which is preliminary data.</text>
</comment>
<feature type="domain" description="TIR" evidence="1">
    <location>
        <begin position="169"/>
        <end position="296"/>
    </location>
</feature>
<dbReference type="GO" id="GO:0007165">
    <property type="term" value="P:signal transduction"/>
    <property type="evidence" value="ECO:0007669"/>
    <property type="project" value="InterPro"/>
</dbReference>